<protein>
    <submittedName>
        <fullName evidence="1">N-formylglutamate amidohydrolase</fullName>
    </submittedName>
</protein>
<gene>
    <name evidence="1" type="ORF">DI556_03780</name>
</gene>
<dbReference type="Proteomes" id="UP000249185">
    <property type="component" value="Unassembled WGS sequence"/>
</dbReference>
<reference evidence="1 2" key="1">
    <citation type="submission" date="2017-08" db="EMBL/GenBank/DDBJ databases">
        <title>Infants hospitalized years apart are colonized by the same room-sourced microbial strains.</title>
        <authorList>
            <person name="Brooks B."/>
            <person name="Olm M.R."/>
            <person name="Firek B.A."/>
            <person name="Baker R."/>
            <person name="Thomas B.C."/>
            <person name="Morowitz M.J."/>
            <person name="Banfield J.F."/>
        </authorList>
    </citation>
    <scope>NUCLEOTIDE SEQUENCE [LARGE SCALE GENOMIC DNA]</scope>
    <source>
        <strain evidence="1">S2_005_002_R2_34</strain>
    </source>
</reference>
<comment type="caution">
    <text evidence="1">The sequence shown here is derived from an EMBL/GenBank/DDBJ whole genome shotgun (WGS) entry which is preliminary data.</text>
</comment>
<evidence type="ECO:0000313" key="1">
    <source>
        <dbReference type="EMBL" id="PZQ51301.1"/>
    </source>
</evidence>
<dbReference type="SUPFAM" id="SSF53187">
    <property type="entry name" value="Zn-dependent exopeptidases"/>
    <property type="match status" value="1"/>
</dbReference>
<evidence type="ECO:0000313" key="2">
    <source>
        <dbReference type="Proteomes" id="UP000249185"/>
    </source>
</evidence>
<proteinExistence type="predicted"/>
<sequence length="345" mass="37149">MSTKCSPAELYARASRAGAPSTVGVSLGEAAGRFKRFPNAFSSPYILSRRGAGATSRKGMDELVYQLREPAEFTSCAIFNSPHSGSSYPSAFLGTTLLGPLKIRSSEDAFVDELFGAAPRHGAPLMAAKVPRAYVDLNRAPDDLDPALIAGATRRFLNPRIAAGLGVIPRVVAEGRPIMHGKLPLAEAQRRIATCWHPYHERLRALIETQRARFGMAILFDCHSMPRDALNSGLAVGQRRPTMVLGDRFGAACDRWLVDAATEIFTEVGFVVARNAPFAGGYITQNYGRPAHGVQALQIEIDRSLYMNEQKIARSAEFADVATAIGAAVAQLALLGPRQGRIAAE</sequence>
<dbReference type="EMBL" id="QFPW01000002">
    <property type="protein sequence ID" value="PZQ51301.1"/>
    <property type="molecule type" value="Genomic_DNA"/>
</dbReference>
<name>A0A2W5NCN6_RHOSU</name>
<accession>A0A2W5NCN6</accession>
<dbReference type="AlphaFoldDB" id="A0A2W5NCN6"/>
<dbReference type="Gene3D" id="3.40.630.40">
    <property type="entry name" value="Zn-dependent exopeptidases"/>
    <property type="match status" value="1"/>
</dbReference>
<dbReference type="GO" id="GO:0016787">
    <property type="term" value="F:hydrolase activity"/>
    <property type="evidence" value="ECO:0007669"/>
    <property type="project" value="UniProtKB-KW"/>
</dbReference>
<keyword evidence="1" id="KW-0378">Hydrolase</keyword>
<dbReference type="Pfam" id="PF05013">
    <property type="entry name" value="FGase"/>
    <property type="match status" value="1"/>
</dbReference>
<organism evidence="1 2">
    <name type="scientific">Rhodovulum sulfidophilum</name>
    <name type="common">Rhodobacter sulfidophilus</name>
    <dbReference type="NCBI Taxonomy" id="35806"/>
    <lineage>
        <taxon>Bacteria</taxon>
        <taxon>Pseudomonadati</taxon>
        <taxon>Pseudomonadota</taxon>
        <taxon>Alphaproteobacteria</taxon>
        <taxon>Rhodobacterales</taxon>
        <taxon>Paracoccaceae</taxon>
        <taxon>Rhodovulum</taxon>
    </lineage>
</organism>
<dbReference type="InterPro" id="IPR007709">
    <property type="entry name" value="N-FG_amidohydro"/>
</dbReference>